<sequence length="63" mass="6254">MPAPVPAQAASSAPPPPDSLPHPLPATPAASLLLASAARRLLWALLACAGLLGLLAWAVSPVQ</sequence>
<keyword evidence="2" id="KW-1133">Transmembrane helix</keyword>
<dbReference type="AlphaFoldDB" id="A0AAW6RII2"/>
<proteinExistence type="predicted"/>
<feature type="region of interest" description="Disordered" evidence="1">
    <location>
        <begin position="1"/>
        <end position="23"/>
    </location>
</feature>
<keyword evidence="2" id="KW-0472">Membrane</keyword>
<accession>A0AAW6RII2</accession>
<feature type="transmembrane region" description="Helical" evidence="2">
    <location>
        <begin position="41"/>
        <end position="60"/>
    </location>
</feature>
<feature type="compositionally biased region" description="Low complexity" evidence="1">
    <location>
        <begin position="1"/>
        <end position="12"/>
    </location>
</feature>
<gene>
    <name evidence="3" type="ORF">QB898_02100</name>
</gene>
<dbReference type="RefSeq" id="WP_279523599.1">
    <property type="nucleotide sequence ID" value="NZ_JARVII010000002.1"/>
</dbReference>
<comment type="caution">
    <text evidence="3">The sequence shown here is derived from an EMBL/GenBank/DDBJ whole genome shotgun (WGS) entry which is preliminary data.</text>
</comment>
<keyword evidence="2" id="KW-0812">Transmembrane</keyword>
<evidence type="ECO:0000256" key="2">
    <source>
        <dbReference type="SAM" id="Phobius"/>
    </source>
</evidence>
<dbReference type="EMBL" id="JARVII010000002">
    <property type="protein sequence ID" value="MDG9698522.1"/>
    <property type="molecule type" value="Genomic_DNA"/>
</dbReference>
<keyword evidence="4" id="KW-1185">Reference proteome</keyword>
<feature type="compositionally biased region" description="Pro residues" evidence="1">
    <location>
        <begin position="13"/>
        <end position="23"/>
    </location>
</feature>
<dbReference type="Proteomes" id="UP001237156">
    <property type="component" value="Unassembled WGS sequence"/>
</dbReference>
<protein>
    <submittedName>
        <fullName evidence="3">Uncharacterized protein</fullName>
    </submittedName>
</protein>
<evidence type="ECO:0000313" key="3">
    <source>
        <dbReference type="EMBL" id="MDG9698522.1"/>
    </source>
</evidence>
<organism evidence="3 4">
    <name type="scientific">Ottowia cancrivicina</name>
    <dbReference type="NCBI Taxonomy" id="3040346"/>
    <lineage>
        <taxon>Bacteria</taxon>
        <taxon>Pseudomonadati</taxon>
        <taxon>Pseudomonadota</taxon>
        <taxon>Betaproteobacteria</taxon>
        <taxon>Burkholderiales</taxon>
        <taxon>Comamonadaceae</taxon>
        <taxon>Ottowia</taxon>
    </lineage>
</organism>
<name>A0AAW6RII2_9BURK</name>
<evidence type="ECO:0000313" key="4">
    <source>
        <dbReference type="Proteomes" id="UP001237156"/>
    </source>
</evidence>
<evidence type="ECO:0000256" key="1">
    <source>
        <dbReference type="SAM" id="MobiDB-lite"/>
    </source>
</evidence>
<reference evidence="3 4" key="1">
    <citation type="submission" date="2023-04" db="EMBL/GenBank/DDBJ databases">
        <title>Ottowia paracancer sp. nov., isolated from human stomach.</title>
        <authorList>
            <person name="Song Y."/>
        </authorList>
    </citation>
    <scope>NUCLEOTIDE SEQUENCE [LARGE SCALE GENOMIC DNA]</scope>
    <source>
        <strain evidence="3 4">10c7w1</strain>
    </source>
</reference>